<sequence length="97" mass="11352">MQFFSDRLANRVPLEQLFWRDMIMYGTTLNFTFLVCALALAATDWPTWAAFLVFLIPLPYNVFIWHCVWNAANRLDVFPRVTLRSIATGWLLLVIIL</sequence>
<protein>
    <submittedName>
        <fullName evidence="2">Uncharacterized protein</fullName>
    </submittedName>
</protein>
<feature type="transmembrane region" description="Helical" evidence="1">
    <location>
        <begin position="21"/>
        <end position="42"/>
    </location>
</feature>
<accession>A0A368JZI2</accession>
<keyword evidence="1" id="KW-1133">Transmembrane helix</keyword>
<evidence type="ECO:0000256" key="1">
    <source>
        <dbReference type="SAM" id="Phobius"/>
    </source>
</evidence>
<organism evidence="2 3">
    <name type="scientific">Phyllobacterium salinisoli</name>
    <dbReference type="NCBI Taxonomy" id="1899321"/>
    <lineage>
        <taxon>Bacteria</taxon>
        <taxon>Pseudomonadati</taxon>
        <taxon>Pseudomonadota</taxon>
        <taxon>Alphaproteobacteria</taxon>
        <taxon>Hyphomicrobiales</taxon>
        <taxon>Phyllobacteriaceae</taxon>
        <taxon>Phyllobacterium</taxon>
    </lineage>
</organism>
<comment type="caution">
    <text evidence="2">The sequence shown here is derived from an EMBL/GenBank/DDBJ whole genome shotgun (WGS) entry which is preliminary data.</text>
</comment>
<dbReference type="AlphaFoldDB" id="A0A368JZI2"/>
<keyword evidence="1" id="KW-0472">Membrane</keyword>
<dbReference type="Proteomes" id="UP000253420">
    <property type="component" value="Unassembled WGS sequence"/>
</dbReference>
<name>A0A368JZI2_9HYPH</name>
<keyword evidence="3" id="KW-1185">Reference proteome</keyword>
<gene>
    <name evidence="2" type="ORF">DUT91_16610</name>
</gene>
<evidence type="ECO:0000313" key="3">
    <source>
        <dbReference type="Proteomes" id="UP000253420"/>
    </source>
</evidence>
<proteinExistence type="predicted"/>
<feature type="transmembrane region" description="Helical" evidence="1">
    <location>
        <begin position="48"/>
        <end position="69"/>
    </location>
</feature>
<reference evidence="2 3" key="1">
    <citation type="submission" date="2018-07" db="EMBL/GenBank/DDBJ databases">
        <title>The draft genome of Phyllobacterium salinisoli.</title>
        <authorList>
            <person name="Liu L."/>
            <person name="Li L."/>
            <person name="Zhang X."/>
            <person name="Liang L."/>
        </authorList>
    </citation>
    <scope>NUCLEOTIDE SEQUENCE [LARGE SCALE GENOMIC DNA]</scope>
    <source>
        <strain evidence="2 3">LLAN61</strain>
    </source>
</reference>
<dbReference type="EMBL" id="QOZG01000007">
    <property type="protein sequence ID" value="RCS22537.1"/>
    <property type="molecule type" value="Genomic_DNA"/>
</dbReference>
<keyword evidence="1" id="KW-0812">Transmembrane</keyword>
<evidence type="ECO:0000313" key="2">
    <source>
        <dbReference type="EMBL" id="RCS22537.1"/>
    </source>
</evidence>